<dbReference type="RefSeq" id="WP_093327496.1">
    <property type="nucleotide sequence ID" value="NZ_FOAF01000005.1"/>
</dbReference>
<accession>A0A1H7UDC0</accession>
<evidence type="ECO:0000259" key="2">
    <source>
        <dbReference type="SMART" id="SM01235"/>
    </source>
</evidence>
<keyword evidence="1" id="KW-0732">Signal</keyword>
<dbReference type="InterPro" id="IPR038142">
    <property type="entry name" value="Cytochrome_P460_sp"/>
</dbReference>
<evidence type="ECO:0000313" key="3">
    <source>
        <dbReference type="EMBL" id="SEL94961.1"/>
    </source>
</evidence>
<dbReference type="Gene3D" id="3.50.70.20">
    <property type="entry name" value="Cytochrome P460"/>
    <property type="match status" value="1"/>
</dbReference>
<protein>
    <submittedName>
        <fullName evidence="3">Haem-binding domain-containing protein</fullName>
    </submittedName>
</protein>
<dbReference type="CDD" id="cd20753">
    <property type="entry name" value="cyt_P460_Mc-like"/>
    <property type="match status" value="1"/>
</dbReference>
<sequence length="323" mass="37176">MKKRVLVLILLAICVGPLQFVKPEEPEYMPVNNLTGIPEEVNSIIRNSCFNCHSTETNLEWYDKFTPANFFVYDHIRKGRNAMDFSKWDSLAPAQQNAKLYYSLNKILEGEMPLPSYTAIHRNAKLSDRDIQVLKEFLLTRTPRKPIDSIQIDEINKQFSDFVSQKSISSKKNVQPTANGIEYISDYRNWKVINISDRFDNGTMRIIYGNDVAVKAIQNQTINPWPDGAIFAKTAWKQLTNPDGSISTGEFVQVEFMIKGAKKYASTKGWGWARWRGMDLKPYGEKAIFTTECTACHKPMKSNDYVFTKPFYLKDYSQKSKTK</sequence>
<dbReference type="OrthoDB" id="196738at2"/>
<dbReference type="AlphaFoldDB" id="A0A1H7UDC0"/>
<proteinExistence type="predicted"/>
<gene>
    <name evidence="3" type="ORF">SAMN05661044_03841</name>
</gene>
<feature type="chain" id="PRO_5011622699" evidence="1">
    <location>
        <begin position="21"/>
        <end position="323"/>
    </location>
</feature>
<dbReference type="Proteomes" id="UP000199421">
    <property type="component" value="Unassembled WGS sequence"/>
</dbReference>
<dbReference type="InterPro" id="IPR032033">
    <property type="entry name" value="Cytochrome_P460"/>
</dbReference>
<dbReference type="Pfam" id="PF14376">
    <property type="entry name" value="Haem_bd"/>
    <property type="match status" value="1"/>
</dbReference>
<keyword evidence="4" id="KW-1185">Reference proteome</keyword>
<dbReference type="InterPro" id="IPR025992">
    <property type="entry name" value="Haem-bd"/>
</dbReference>
<evidence type="ECO:0000256" key="1">
    <source>
        <dbReference type="SAM" id="SignalP"/>
    </source>
</evidence>
<dbReference type="STRING" id="407022.SAMN05661044_03841"/>
<dbReference type="Pfam" id="PF16694">
    <property type="entry name" value="Cytochrome_P460"/>
    <property type="match status" value="1"/>
</dbReference>
<reference evidence="4" key="1">
    <citation type="submission" date="2016-10" db="EMBL/GenBank/DDBJ databases">
        <authorList>
            <person name="Varghese N."/>
            <person name="Submissions S."/>
        </authorList>
    </citation>
    <scope>NUCLEOTIDE SEQUENCE [LARGE SCALE GENOMIC DNA]</scope>
    <source>
        <strain evidence="4">DSM 18733</strain>
    </source>
</reference>
<evidence type="ECO:0000313" key="4">
    <source>
        <dbReference type="Proteomes" id="UP000199421"/>
    </source>
</evidence>
<dbReference type="EMBL" id="FOAF01000005">
    <property type="protein sequence ID" value="SEL94961.1"/>
    <property type="molecule type" value="Genomic_DNA"/>
</dbReference>
<dbReference type="SMART" id="SM01235">
    <property type="entry name" value="Haem_bd"/>
    <property type="match status" value="1"/>
</dbReference>
<name>A0A1H7UDC0_OLID1</name>
<feature type="signal peptide" evidence="1">
    <location>
        <begin position="1"/>
        <end position="20"/>
    </location>
</feature>
<feature type="domain" description="Haem-binding" evidence="2">
    <location>
        <begin position="12"/>
        <end position="141"/>
    </location>
</feature>
<organism evidence="3 4">
    <name type="scientific">Olivibacter domesticus</name>
    <name type="common">Pseudosphingobacterium domesticum</name>
    <dbReference type="NCBI Taxonomy" id="407022"/>
    <lineage>
        <taxon>Bacteria</taxon>
        <taxon>Pseudomonadati</taxon>
        <taxon>Bacteroidota</taxon>
        <taxon>Sphingobacteriia</taxon>
        <taxon>Sphingobacteriales</taxon>
        <taxon>Sphingobacteriaceae</taxon>
        <taxon>Olivibacter</taxon>
    </lineage>
</organism>